<proteinExistence type="predicted"/>
<evidence type="ECO:0000313" key="3">
    <source>
        <dbReference type="EMBL" id="MDC4183084.1"/>
    </source>
</evidence>
<gene>
    <name evidence="2" type="ORF">LNO68_00295</name>
    <name evidence="3" type="ORF">LNO71_00295</name>
</gene>
<reference evidence="3 5" key="1">
    <citation type="submission" date="2021-11" db="EMBL/GenBank/DDBJ databases">
        <title>Description of Mycoplasma bradburyaesp. nov.from sea birds: a tribute to a great mycoplasmologist.</title>
        <authorList>
            <person name="Ramirez A.S."/>
            <person name="Poveda C."/>
            <person name="Suarez-Perez A."/>
            <person name="Rosales R.S."/>
            <person name="Dijkman R."/>
            <person name="Feberwee A."/>
            <person name="Spergser J."/>
            <person name="Szostak M.P."/>
            <person name="Ressel L."/>
            <person name="Calabuig P."/>
            <person name="Catania S."/>
            <person name="Gobbo F."/>
            <person name="Timofte D."/>
            <person name="Poveda J.B."/>
        </authorList>
    </citation>
    <scope>NUCLEOTIDE SEQUENCE</scope>
    <source>
        <strain evidence="2 5">T158</strain>
        <strain evidence="3">T264</strain>
    </source>
</reference>
<feature type="transmembrane region" description="Helical" evidence="1">
    <location>
        <begin position="91"/>
        <end position="114"/>
    </location>
</feature>
<protein>
    <submittedName>
        <fullName evidence="3">DUF1600 domain-containing protein</fullName>
    </submittedName>
</protein>
<dbReference type="Proteomes" id="UP001220940">
    <property type="component" value="Unassembled WGS sequence"/>
</dbReference>
<organism evidence="3 4">
    <name type="scientific">Mycoplasma bradburyae</name>
    <dbReference type="NCBI Taxonomy" id="2963128"/>
    <lineage>
        <taxon>Bacteria</taxon>
        <taxon>Bacillati</taxon>
        <taxon>Mycoplasmatota</taxon>
        <taxon>Mollicutes</taxon>
        <taxon>Mycoplasmataceae</taxon>
        <taxon>Mycoplasma</taxon>
    </lineage>
</organism>
<sequence length="263" mass="30543">MSSLNPRKFSVKNWYKNQLNKSQKIFLFVFFTNIIGFLLVLHGIFAALYNGKDAFVVIGKFTNQSNVLLLIFSTIYIFFPKHSFLKNDKFLIACITYIFFTFFIYNTISAVNAIGAVVSPNSDLAASQKKIGYALSKKGFRLFVDLYKHLFNPVIFIICGFIKYIYDPNIRLQKYHQYLIPISIYPIIYSIYTSTIPFVYKTKDGTTYTVYDIATNTKDYPQVAYPVVAFLILIWLPLTCYLVWLGVNKISNKYKQNYVDKQN</sequence>
<feature type="transmembrane region" description="Helical" evidence="1">
    <location>
        <begin position="146"/>
        <end position="166"/>
    </location>
</feature>
<feature type="transmembrane region" description="Helical" evidence="1">
    <location>
        <begin position="178"/>
        <end position="200"/>
    </location>
</feature>
<keyword evidence="1" id="KW-0472">Membrane</keyword>
<keyword evidence="5" id="KW-1185">Reference proteome</keyword>
<keyword evidence="1" id="KW-1133">Transmembrane helix</keyword>
<dbReference type="AlphaFoldDB" id="A0AAW6HP45"/>
<keyword evidence="1" id="KW-0812">Transmembrane</keyword>
<dbReference type="InterPro" id="IPR011631">
    <property type="entry name" value="DUF1600"/>
</dbReference>
<dbReference type="Pfam" id="PF07667">
    <property type="entry name" value="DUF1600"/>
    <property type="match status" value="1"/>
</dbReference>
<feature type="transmembrane region" description="Helical" evidence="1">
    <location>
        <begin position="61"/>
        <end position="79"/>
    </location>
</feature>
<feature type="transmembrane region" description="Helical" evidence="1">
    <location>
        <begin position="223"/>
        <end position="247"/>
    </location>
</feature>
<comment type="caution">
    <text evidence="3">The sequence shown here is derived from an EMBL/GenBank/DDBJ whole genome shotgun (WGS) entry which is preliminary data.</text>
</comment>
<accession>A0AAW6HP45</accession>
<feature type="transmembrane region" description="Helical" evidence="1">
    <location>
        <begin position="25"/>
        <end position="49"/>
    </location>
</feature>
<name>A0AAW6HP45_9MOLU</name>
<dbReference type="Proteomes" id="UP001216384">
    <property type="component" value="Unassembled WGS sequence"/>
</dbReference>
<evidence type="ECO:0000313" key="2">
    <source>
        <dbReference type="EMBL" id="MDC4181631.1"/>
    </source>
</evidence>
<dbReference type="EMBL" id="JAJHZM010000001">
    <property type="protein sequence ID" value="MDC4181631.1"/>
    <property type="molecule type" value="Genomic_DNA"/>
</dbReference>
<dbReference type="RefSeq" id="WP_255034470.1">
    <property type="nucleotide sequence ID" value="NZ_CP101414.1"/>
</dbReference>
<dbReference type="EMBL" id="JAJHZP010000001">
    <property type="protein sequence ID" value="MDC4183084.1"/>
    <property type="molecule type" value="Genomic_DNA"/>
</dbReference>
<evidence type="ECO:0000313" key="4">
    <source>
        <dbReference type="Proteomes" id="UP001216384"/>
    </source>
</evidence>
<evidence type="ECO:0000256" key="1">
    <source>
        <dbReference type="SAM" id="Phobius"/>
    </source>
</evidence>
<evidence type="ECO:0000313" key="5">
    <source>
        <dbReference type="Proteomes" id="UP001220940"/>
    </source>
</evidence>